<proteinExistence type="inferred from homology"/>
<dbReference type="PANTHER" id="PTHR28607:SF4">
    <property type="entry name" value="TRANSMEMBRANE PROTEIN"/>
    <property type="match status" value="1"/>
</dbReference>
<keyword evidence="5 9" id="KW-1133">Transmembrane helix</keyword>
<keyword evidence="12" id="KW-1185">Reference proteome</keyword>
<evidence type="ECO:0000256" key="10">
    <source>
        <dbReference type="SAM" id="SignalP"/>
    </source>
</evidence>
<dbReference type="GO" id="GO:0016020">
    <property type="term" value="C:membrane"/>
    <property type="evidence" value="ECO:0007669"/>
    <property type="project" value="UniProtKB-SubCell"/>
</dbReference>
<keyword evidence="7" id="KW-0325">Glycoprotein</keyword>
<feature type="chain" id="PRO_5035328359" evidence="10">
    <location>
        <begin position="20"/>
        <end position="182"/>
    </location>
</feature>
<evidence type="ECO:0000256" key="8">
    <source>
        <dbReference type="SAM" id="MobiDB-lite"/>
    </source>
</evidence>
<dbReference type="InterPro" id="IPR009565">
    <property type="entry name" value="FAM174-like"/>
</dbReference>
<protein>
    <submittedName>
        <fullName evidence="11">Uncharacterized protein</fullName>
    </submittedName>
</protein>
<evidence type="ECO:0000313" key="12">
    <source>
        <dbReference type="Proteomes" id="UP000719412"/>
    </source>
</evidence>
<dbReference type="PANTHER" id="PTHR28607">
    <property type="entry name" value="EXPRESSED PROTEIN"/>
    <property type="match status" value="1"/>
</dbReference>
<evidence type="ECO:0000256" key="4">
    <source>
        <dbReference type="ARBA" id="ARBA00022729"/>
    </source>
</evidence>
<evidence type="ECO:0000256" key="1">
    <source>
        <dbReference type="ARBA" id="ARBA00004479"/>
    </source>
</evidence>
<feature type="compositionally biased region" description="Basic and acidic residues" evidence="8">
    <location>
        <begin position="73"/>
        <end position="86"/>
    </location>
</feature>
<dbReference type="OrthoDB" id="5917722at2759"/>
<feature type="region of interest" description="Disordered" evidence="8">
    <location>
        <begin position="38"/>
        <end position="99"/>
    </location>
</feature>
<organism evidence="11 12">
    <name type="scientific">Tenebrio molitor</name>
    <name type="common">Yellow mealworm beetle</name>
    <dbReference type="NCBI Taxonomy" id="7067"/>
    <lineage>
        <taxon>Eukaryota</taxon>
        <taxon>Metazoa</taxon>
        <taxon>Ecdysozoa</taxon>
        <taxon>Arthropoda</taxon>
        <taxon>Hexapoda</taxon>
        <taxon>Insecta</taxon>
        <taxon>Pterygota</taxon>
        <taxon>Neoptera</taxon>
        <taxon>Endopterygota</taxon>
        <taxon>Coleoptera</taxon>
        <taxon>Polyphaga</taxon>
        <taxon>Cucujiformia</taxon>
        <taxon>Tenebrionidae</taxon>
        <taxon>Tenebrio</taxon>
    </lineage>
</organism>
<evidence type="ECO:0000256" key="6">
    <source>
        <dbReference type="ARBA" id="ARBA00023136"/>
    </source>
</evidence>
<evidence type="ECO:0000256" key="7">
    <source>
        <dbReference type="ARBA" id="ARBA00023180"/>
    </source>
</evidence>
<gene>
    <name evidence="11" type="ORF">GEV33_006409</name>
</gene>
<reference evidence="11" key="1">
    <citation type="journal article" date="2020" name="J Insects Food Feed">
        <title>The yellow mealworm (Tenebrio molitor) genome: a resource for the emerging insects as food and feed industry.</title>
        <authorList>
            <person name="Eriksson T."/>
            <person name="Andere A."/>
            <person name="Kelstrup H."/>
            <person name="Emery V."/>
            <person name="Picard C."/>
        </authorList>
    </citation>
    <scope>NUCLEOTIDE SEQUENCE</scope>
    <source>
        <strain evidence="11">Stoneville</strain>
        <tissue evidence="11">Whole head</tissue>
    </source>
</reference>
<feature type="compositionally biased region" description="Acidic residues" evidence="8">
    <location>
        <begin position="165"/>
        <end position="174"/>
    </location>
</feature>
<feature type="transmembrane region" description="Helical" evidence="9">
    <location>
        <begin position="112"/>
        <end position="133"/>
    </location>
</feature>
<keyword evidence="3 9" id="KW-0812">Transmembrane</keyword>
<dbReference type="AlphaFoldDB" id="A0A8J6LEB2"/>
<reference evidence="11" key="2">
    <citation type="submission" date="2021-08" db="EMBL/GenBank/DDBJ databases">
        <authorList>
            <person name="Eriksson T."/>
        </authorList>
    </citation>
    <scope>NUCLEOTIDE SEQUENCE</scope>
    <source>
        <strain evidence="11">Stoneville</strain>
        <tissue evidence="11">Whole head</tissue>
    </source>
</reference>
<feature type="region of interest" description="Disordered" evidence="8">
    <location>
        <begin position="162"/>
        <end position="182"/>
    </location>
</feature>
<dbReference type="EMBL" id="JABDTM020021632">
    <property type="protein sequence ID" value="KAH0816383.1"/>
    <property type="molecule type" value="Genomic_DNA"/>
</dbReference>
<evidence type="ECO:0000256" key="9">
    <source>
        <dbReference type="SAM" id="Phobius"/>
    </source>
</evidence>
<keyword evidence="4 10" id="KW-0732">Signal</keyword>
<feature type="compositionally biased region" description="Basic and acidic residues" evidence="8">
    <location>
        <begin position="40"/>
        <end position="59"/>
    </location>
</feature>
<name>A0A8J6LEB2_TENMO</name>
<evidence type="ECO:0000256" key="2">
    <source>
        <dbReference type="ARBA" id="ARBA00006986"/>
    </source>
</evidence>
<dbReference type="Pfam" id="PF06679">
    <property type="entry name" value="DUF1180"/>
    <property type="match status" value="1"/>
</dbReference>
<dbReference type="Proteomes" id="UP000719412">
    <property type="component" value="Unassembled WGS sequence"/>
</dbReference>
<evidence type="ECO:0000256" key="3">
    <source>
        <dbReference type="ARBA" id="ARBA00022692"/>
    </source>
</evidence>
<sequence>MSPFVVLILFCNLTYTLHAADVNFVNTRRLQAFAQIGPQKDTKPDDAVEEKSKDEEIRINVKSKVKAEVQPPDSKKPTPSDKEKSTTHAPQKNSTKVDDHKVMKPAEMESGALLRGVAVVVALTVIVIIYMALKTYCSKRSKPLMVNKYGVRTRRSDIEMTPLPLDEDDEDETLFEVSSANR</sequence>
<evidence type="ECO:0000313" key="11">
    <source>
        <dbReference type="EMBL" id="KAH0816383.1"/>
    </source>
</evidence>
<accession>A0A8J6LEB2</accession>
<keyword evidence="6 9" id="KW-0472">Membrane</keyword>
<comment type="caution">
    <text evidence="11">The sequence shown here is derived from an EMBL/GenBank/DDBJ whole genome shotgun (WGS) entry which is preliminary data.</text>
</comment>
<comment type="similarity">
    <text evidence="2">Belongs to the FAM174 family.</text>
</comment>
<evidence type="ECO:0000256" key="5">
    <source>
        <dbReference type="ARBA" id="ARBA00022989"/>
    </source>
</evidence>
<feature type="signal peptide" evidence="10">
    <location>
        <begin position="1"/>
        <end position="19"/>
    </location>
</feature>
<comment type="subcellular location">
    <subcellularLocation>
        <location evidence="1">Membrane</location>
        <topology evidence="1">Single-pass type I membrane protein</topology>
    </subcellularLocation>
</comment>